<evidence type="ECO:0000313" key="3">
    <source>
        <dbReference type="Proteomes" id="UP000285112"/>
    </source>
</evidence>
<dbReference type="EMBL" id="QZFV01000122">
    <property type="protein sequence ID" value="RJQ79308.1"/>
    <property type="molecule type" value="Genomic_DNA"/>
</dbReference>
<organism evidence="2 3">
    <name type="scientific">Amycolatopsis panacis</name>
    <dbReference type="NCBI Taxonomy" id="2340917"/>
    <lineage>
        <taxon>Bacteria</taxon>
        <taxon>Bacillati</taxon>
        <taxon>Actinomycetota</taxon>
        <taxon>Actinomycetes</taxon>
        <taxon>Pseudonocardiales</taxon>
        <taxon>Pseudonocardiaceae</taxon>
        <taxon>Amycolatopsis</taxon>
    </lineage>
</organism>
<gene>
    <name evidence="2" type="ORF">D5S19_26480</name>
</gene>
<keyword evidence="3" id="KW-1185">Reference proteome</keyword>
<comment type="caution">
    <text evidence="2">The sequence shown here is derived from an EMBL/GenBank/DDBJ whole genome shotgun (WGS) entry which is preliminary data.</text>
</comment>
<feature type="domain" description="Peptidase S33 tripeptidyl aminopeptidase-like C-terminal" evidence="1">
    <location>
        <begin position="53"/>
        <end position="114"/>
    </location>
</feature>
<reference evidence="2 3" key="1">
    <citation type="submission" date="2018-09" db="EMBL/GenBank/DDBJ databases">
        <title>YIM PH 21725 draft genome.</title>
        <authorList>
            <person name="Miao C."/>
        </authorList>
    </citation>
    <scope>NUCLEOTIDE SEQUENCE [LARGE SCALE GENOMIC DNA]</scope>
    <source>
        <strain evidence="3">YIM PH21725</strain>
    </source>
</reference>
<name>A0A419HRT4_9PSEU</name>
<protein>
    <recommendedName>
        <fullName evidence="1">Peptidase S33 tripeptidyl aminopeptidase-like C-terminal domain-containing protein</fullName>
    </recommendedName>
</protein>
<evidence type="ECO:0000313" key="2">
    <source>
        <dbReference type="EMBL" id="RJQ79308.1"/>
    </source>
</evidence>
<dbReference type="AlphaFoldDB" id="A0A419HRT4"/>
<accession>A0A419HRT4</accession>
<sequence length="122" mass="12613">MARGHHPGGCQSPLVRLAEHLVLRALCVLAGTGRAAAEDRLRHRAAGAAGAGQGRPATPLIGAQRMQQAVRGSRMVLSEGGNHGQFLFDGNSCVDQPVTRYLLTGKLPAADVRCAASPAPDA</sequence>
<dbReference type="InterPro" id="IPR013595">
    <property type="entry name" value="Pept_S33_TAP-like_C"/>
</dbReference>
<proteinExistence type="predicted"/>
<dbReference type="Pfam" id="PF08386">
    <property type="entry name" value="Abhydrolase_4"/>
    <property type="match status" value="1"/>
</dbReference>
<evidence type="ECO:0000259" key="1">
    <source>
        <dbReference type="Pfam" id="PF08386"/>
    </source>
</evidence>
<dbReference type="Proteomes" id="UP000285112">
    <property type="component" value="Unassembled WGS sequence"/>
</dbReference>